<protein>
    <submittedName>
        <fullName evidence="1">Uncharacterized protein</fullName>
    </submittedName>
</protein>
<organism evidence="1 2">
    <name type="scientific">Brachionus plicatilis</name>
    <name type="common">Marine rotifer</name>
    <name type="synonym">Brachionus muelleri</name>
    <dbReference type="NCBI Taxonomy" id="10195"/>
    <lineage>
        <taxon>Eukaryota</taxon>
        <taxon>Metazoa</taxon>
        <taxon>Spiralia</taxon>
        <taxon>Gnathifera</taxon>
        <taxon>Rotifera</taxon>
        <taxon>Eurotatoria</taxon>
        <taxon>Monogononta</taxon>
        <taxon>Pseudotrocha</taxon>
        <taxon>Ploima</taxon>
        <taxon>Brachionidae</taxon>
        <taxon>Brachionus</taxon>
    </lineage>
</organism>
<proteinExistence type="predicted"/>
<name>A0A3M7T2U2_BRAPC</name>
<dbReference type="Proteomes" id="UP000276133">
    <property type="component" value="Unassembled WGS sequence"/>
</dbReference>
<evidence type="ECO:0000313" key="2">
    <source>
        <dbReference type="Proteomes" id="UP000276133"/>
    </source>
</evidence>
<dbReference type="EMBL" id="REGN01000381">
    <property type="protein sequence ID" value="RNA42336.1"/>
    <property type="molecule type" value="Genomic_DNA"/>
</dbReference>
<gene>
    <name evidence="1" type="ORF">BpHYR1_033112</name>
</gene>
<dbReference type="AlphaFoldDB" id="A0A3M7T2U2"/>
<keyword evidence="2" id="KW-1185">Reference proteome</keyword>
<dbReference type="OrthoDB" id="119028at2759"/>
<evidence type="ECO:0000313" key="1">
    <source>
        <dbReference type="EMBL" id="RNA42336.1"/>
    </source>
</evidence>
<comment type="caution">
    <text evidence="1">The sequence shown here is derived from an EMBL/GenBank/DDBJ whole genome shotgun (WGS) entry which is preliminary data.</text>
</comment>
<feature type="non-terminal residue" evidence="1">
    <location>
        <position position="1"/>
    </location>
</feature>
<accession>A0A3M7T2U2</accession>
<reference evidence="1 2" key="1">
    <citation type="journal article" date="2018" name="Sci. Rep.">
        <title>Genomic signatures of local adaptation to the degree of environmental predictability in rotifers.</title>
        <authorList>
            <person name="Franch-Gras L."/>
            <person name="Hahn C."/>
            <person name="Garcia-Roger E.M."/>
            <person name="Carmona M.J."/>
            <person name="Serra M."/>
            <person name="Gomez A."/>
        </authorList>
    </citation>
    <scope>NUCLEOTIDE SEQUENCE [LARGE SCALE GENOMIC DNA]</scope>
    <source>
        <strain evidence="1">HYR1</strain>
    </source>
</reference>
<sequence length="138" mass="16372">KDWLDNEKIWSSLKSSETEAGLRVDYRCNLDFLRYFESEWLLKHPGWNEGFLSDGPSTNNGLESINSTIKKNHSFRKRLPLHQFLSLAKDIIKHWSKRRDPLSVNCFHFNQQLILNSLPRHMTGLNIRKNQFQEMKTI</sequence>